<keyword evidence="1" id="KW-0472">Membrane</keyword>
<gene>
    <name evidence="2" type="ORF">G7084_05115</name>
</gene>
<evidence type="ECO:0008006" key="4">
    <source>
        <dbReference type="Google" id="ProtNLM"/>
    </source>
</evidence>
<sequence length="531" mass="61040">MFKKIWLILITLIMGMFFFNTVGHADANNPLVLLVYDSYNTDNNKADNAYSLNRLLVSTGCNVKMIPINEYHSGTLDKGAYDGVITLINWPEHEQDNQNLVKDRLKFKGIQIHIGGNVNLNEISAINGVFLDYYQRDWLLIDQTRKLDQHLPHLDKLTVFDQLPSDTNTIGSLKIQGQDRLFPYGVMRNNQAYVPYYNSNDDSIFLIASLIKTMFHLPDTSSKPLLTITGVTPYTDLNVLNELSTYFKNFNQTFAISVNIPNDNFDLYAYQKFSNALNLVTQKGGLIFIKNPYVGDNGPANNTIEMLHNQTQTSVNHLLDRNVYPIGVGLDEYWLRDKTYRHGFSNISNTQILFNNPSQFGFAQQDDFSKTVKNSFYAVDMNQINSDHRDITLNNKNFNSNIPLAITFDMPNNLKALNKLKKNVESIKFSLFTHDSLDTKLSTKDHEIMFSNNQYLLDGQLADRHNVDIKIKKAPKYQPVKNWGNIFFEAQNNMMLIFFIITFIILGIYLVIGRKAYMKMFKRSKHSERGD</sequence>
<reference evidence="2 3" key="1">
    <citation type="submission" date="2020-03" db="EMBL/GenBank/DDBJ databases">
        <title>Weissella sp. nov., isolated from Cybister lewisianus.</title>
        <authorList>
            <person name="Hyun D.-W."/>
            <person name="Bae J.-W."/>
        </authorList>
    </citation>
    <scope>NUCLEOTIDE SEQUENCE [LARGE SCALE GENOMIC DNA]</scope>
    <source>
        <strain evidence="2 3">HDW19</strain>
    </source>
</reference>
<keyword evidence="1" id="KW-1133">Transmembrane helix</keyword>
<accession>A0A6G8B0I1</accession>
<proteinExistence type="predicted"/>
<keyword evidence="3" id="KW-1185">Reference proteome</keyword>
<evidence type="ECO:0000256" key="1">
    <source>
        <dbReference type="SAM" id="Phobius"/>
    </source>
</evidence>
<dbReference type="AlphaFoldDB" id="A0A6G8B0I1"/>
<evidence type="ECO:0000313" key="2">
    <source>
        <dbReference type="EMBL" id="QIL50747.1"/>
    </source>
</evidence>
<dbReference type="EMBL" id="CP049888">
    <property type="protein sequence ID" value="QIL50747.1"/>
    <property type="molecule type" value="Genomic_DNA"/>
</dbReference>
<dbReference type="KEGG" id="wco:G7084_05115"/>
<organism evidence="2 3">
    <name type="scientific">Weissella coleopterorum</name>
    <dbReference type="NCBI Taxonomy" id="2714949"/>
    <lineage>
        <taxon>Bacteria</taxon>
        <taxon>Bacillati</taxon>
        <taxon>Bacillota</taxon>
        <taxon>Bacilli</taxon>
        <taxon>Lactobacillales</taxon>
        <taxon>Lactobacillaceae</taxon>
        <taxon>Weissella</taxon>
    </lineage>
</organism>
<name>A0A6G8B0I1_9LACO</name>
<protein>
    <recommendedName>
        <fullName evidence="4">DUF2334 domain-containing protein</fullName>
    </recommendedName>
</protein>
<keyword evidence="1" id="KW-0812">Transmembrane</keyword>
<feature type="transmembrane region" description="Helical" evidence="1">
    <location>
        <begin position="494"/>
        <end position="512"/>
    </location>
</feature>
<dbReference type="Proteomes" id="UP000500741">
    <property type="component" value="Chromosome"/>
</dbReference>
<dbReference type="RefSeq" id="WP_166010649.1">
    <property type="nucleotide sequence ID" value="NZ_CP049888.1"/>
</dbReference>
<evidence type="ECO:0000313" key="3">
    <source>
        <dbReference type="Proteomes" id="UP000500741"/>
    </source>
</evidence>